<dbReference type="RefSeq" id="WP_251971185.1">
    <property type="nucleotide sequence ID" value="NZ_AP025730.1"/>
</dbReference>
<gene>
    <name evidence="5" type="ORF">CATMQ487_50180</name>
</gene>
<accession>A0ABN6PTS9</accession>
<dbReference type="Pfam" id="PF26002">
    <property type="entry name" value="Beta-barrel_AprE"/>
    <property type="match status" value="1"/>
</dbReference>
<keyword evidence="6" id="KW-1185">Reference proteome</keyword>
<keyword evidence="2" id="KW-1133">Transmembrane helix</keyword>
<dbReference type="InterPro" id="IPR058647">
    <property type="entry name" value="BSH_CzcB-like"/>
</dbReference>
<evidence type="ECO:0000259" key="3">
    <source>
        <dbReference type="Pfam" id="PF25973"/>
    </source>
</evidence>
<proteinExistence type="predicted"/>
<dbReference type="PANTHER" id="PTHR30386:SF28">
    <property type="entry name" value="EXPORTED PROTEIN"/>
    <property type="match status" value="1"/>
</dbReference>
<dbReference type="PANTHER" id="PTHR30386">
    <property type="entry name" value="MEMBRANE FUSION SUBUNIT OF EMRAB-TOLC MULTIDRUG EFFLUX PUMP"/>
    <property type="match status" value="1"/>
</dbReference>
<dbReference type="InterPro" id="IPR050739">
    <property type="entry name" value="MFP"/>
</dbReference>
<keyword evidence="2" id="KW-0472">Membrane</keyword>
<evidence type="ECO:0000256" key="2">
    <source>
        <dbReference type="SAM" id="Phobius"/>
    </source>
</evidence>
<dbReference type="Gene3D" id="2.40.50.100">
    <property type="match status" value="1"/>
</dbReference>
<feature type="domain" description="CzcB-like barrel-sandwich hybrid" evidence="3">
    <location>
        <begin position="75"/>
        <end position="294"/>
    </location>
</feature>
<keyword evidence="1" id="KW-0175">Coiled coil</keyword>
<sequence>MPAPPNDPLFRREAVKARQPQVFGGVVQMPPVWSAGVAWLSLLLAAALVALLAFGSYTRRSTVTGQIYPQEGLIRVAANQAGVVAETNVREGQAVQRGAVLFVLSSDRQGPDAVDFQRGIAAQISARQRLLEDDLERITQTQHKEAEQLARRLESLRAEHARILQQGRQQRLRVATAADTVARYESLFRQGYVSRDELAARQADLAQLRGQEEGIRREALTLQRELDTARLDADNLPTRFAGQRGEIERAILLTRQEFTEIEARRRIVVSAPTDGIVTLVRAEAGQHIEPARTLAHLMPASSPLVARLYVPGRAAGFIQPSMPVMLRHEAFPYQKFGQQAGRVVAVSGAAVPAAELDDAAIRPDAAAERLFAVTVELAAPPVTTTGHRLPLQVGMKVEADLLHENRRLYEWMLEPLLAARARI</sequence>
<evidence type="ECO:0000256" key="1">
    <source>
        <dbReference type="SAM" id="Coils"/>
    </source>
</evidence>
<evidence type="ECO:0000313" key="6">
    <source>
        <dbReference type="Proteomes" id="UP001057498"/>
    </source>
</evidence>
<keyword evidence="2" id="KW-0812">Transmembrane</keyword>
<evidence type="ECO:0000259" key="4">
    <source>
        <dbReference type="Pfam" id="PF26002"/>
    </source>
</evidence>
<dbReference type="Proteomes" id="UP001057498">
    <property type="component" value="Chromosome"/>
</dbReference>
<feature type="transmembrane region" description="Helical" evidence="2">
    <location>
        <begin position="32"/>
        <end position="54"/>
    </location>
</feature>
<dbReference type="Pfam" id="PF25973">
    <property type="entry name" value="BSH_CzcB"/>
    <property type="match status" value="1"/>
</dbReference>
<feature type="domain" description="AprE-like beta-barrel" evidence="4">
    <location>
        <begin position="304"/>
        <end position="401"/>
    </location>
</feature>
<protein>
    <submittedName>
        <fullName evidence="5">Secretion protein</fullName>
    </submittedName>
</protein>
<reference evidence="5" key="1">
    <citation type="submission" date="2022-04" db="EMBL/GenBank/DDBJ databases">
        <title>Whole genome sequence of Sphaerotilus sp. FB-5.</title>
        <authorList>
            <person name="Takeda M."/>
            <person name="Narihara S."/>
            <person name="Akimoto M."/>
            <person name="Akimoto R."/>
            <person name="Nishiyashiki S."/>
            <person name="Murakami T."/>
        </authorList>
    </citation>
    <scope>NUCLEOTIDE SEQUENCE</scope>
    <source>
        <strain evidence="5">FB-5</strain>
    </source>
</reference>
<dbReference type="EMBL" id="AP025730">
    <property type="protein sequence ID" value="BDI08048.1"/>
    <property type="molecule type" value="Genomic_DNA"/>
</dbReference>
<evidence type="ECO:0000313" key="5">
    <source>
        <dbReference type="EMBL" id="BDI08048.1"/>
    </source>
</evidence>
<name>A0ABN6PTS9_9BURK</name>
<organism evidence="5 6">
    <name type="scientific">Sphaerotilus microaerophilus</name>
    <dbReference type="NCBI Taxonomy" id="2914710"/>
    <lineage>
        <taxon>Bacteria</taxon>
        <taxon>Pseudomonadati</taxon>
        <taxon>Pseudomonadota</taxon>
        <taxon>Betaproteobacteria</taxon>
        <taxon>Burkholderiales</taxon>
        <taxon>Sphaerotilaceae</taxon>
        <taxon>Sphaerotilus</taxon>
    </lineage>
</organism>
<feature type="coiled-coil region" evidence="1">
    <location>
        <begin position="139"/>
        <end position="166"/>
    </location>
</feature>
<dbReference type="PRINTS" id="PR01490">
    <property type="entry name" value="RTXTOXIND"/>
</dbReference>
<dbReference type="InterPro" id="IPR058982">
    <property type="entry name" value="Beta-barrel_AprE"/>
</dbReference>